<dbReference type="GO" id="GO:0004352">
    <property type="term" value="F:glutamate dehydrogenase (NAD+) activity"/>
    <property type="evidence" value="ECO:0007669"/>
    <property type="project" value="InterPro"/>
</dbReference>
<dbReference type="AlphaFoldDB" id="A0A3S0KTZ3"/>
<reference evidence="2 3" key="1">
    <citation type="submission" date="2018-12" db="EMBL/GenBank/DDBJ databases">
        <authorList>
            <person name="Yang Y."/>
        </authorList>
    </citation>
    <scope>NUCLEOTIDE SEQUENCE [LARGE SCALE GENOMIC DNA]</scope>
    <source>
        <strain evidence="2 3">L-25-5w-1</strain>
    </source>
</reference>
<sequence length="90" mass="9540">SPGGQIVERSAKSVELTPEVRACFGIEASHLAPAELMRRLLTAKVDLLWFGGIGTYIKESGETNAEAGDKANDALRVDGRDLRATVVGEG</sequence>
<dbReference type="RefSeq" id="WP_148105344.1">
    <property type="nucleotide sequence ID" value="NZ_RXMA01000177.1"/>
</dbReference>
<dbReference type="PANTHER" id="PTHR43403:SF1">
    <property type="entry name" value="NAD-SPECIFIC GLUTAMATE DEHYDROGENASE"/>
    <property type="match status" value="1"/>
</dbReference>
<protein>
    <recommendedName>
        <fullName evidence="1">NAD-glutamate dehydrogenase catalytic domain-containing protein</fullName>
    </recommendedName>
</protein>
<dbReference type="GO" id="GO:0004069">
    <property type="term" value="F:L-aspartate:2-oxoglutarate aminotransferase activity"/>
    <property type="evidence" value="ECO:0007669"/>
    <property type="project" value="InterPro"/>
</dbReference>
<feature type="domain" description="NAD-glutamate dehydrogenase catalytic" evidence="1">
    <location>
        <begin position="1"/>
        <end position="90"/>
    </location>
</feature>
<dbReference type="InterPro" id="IPR007780">
    <property type="entry name" value="NAD_Glu_DH_bac"/>
</dbReference>
<dbReference type="OrthoDB" id="9758052at2"/>
<accession>A0A3S0KTZ3</accession>
<gene>
    <name evidence="2" type="ORF">EJ903_26690</name>
</gene>
<dbReference type="Pfam" id="PF05088">
    <property type="entry name" value="Bac_GDH_CD"/>
    <property type="match status" value="1"/>
</dbReference>
<evidence type="ECO:0000313" key="2">
    <source>
        <dbReference type="EMBL" id="RTR08363.1"/>
    </source>
</evidence>
<feature type="non-terminal residue" evidence="2">
    <location>
        <position position="90"/>
    </location>
</feature>
<evidence type="ECO:0000313" key="3">
    <source>
        <dbReference type="Proteomes" id="UP000277007"/>
    </source>
</evidence>
<dbReference type="InterPro" id="IPR028971">
    <property type="entry name" value="NAD-GDH_cat"/>
</dbReference>
<dbReference type="Proteomes" id="UP000277007">
    <property type="component" value="Unassembled WGS sequence"/>
</dbReference>
<name>A0A3S0KTZ3_9PROT</name>
<comment type="caution">
    <text evidence="2">The sequence shown here is derived from an EMBL/GenBank/DDBJ whole genome shotgun (WGS) entry which is preliminary data.</text>
</comment>
<proteinExistence type="predicted"/>
<feature type="non-terminal residue" evidence="2">
    <location>
        <position position="1"/>
    </location>
</feature>
<keyword evidence="3" id="KW-1185">Reference proteome</keyword>
<dbReference type="PANTHER" id="PTHR43403">
    <property type="entry name" value="NAD-SPECIFIC GLUTAMATE DEHYDROGENASE"/>
    <property type="match status" value="1"/>
</dbReference>
<dbReference type="EMBL" id="RXMA01000177">
    <property type="protein sequence ID" value="RTR08363.1"/>
    <property type="molecule type" value="Genomic_DNA"/>
</dbReference>
<organism evidence="2 3">
    <name type="scientific">Azospirillum griseum</name>
    <dbReference type="NCBI Taxonomy" id="2496639"/>
    <lineage>
        <taxon>Bacteria</taxon>
        <taxon>Pseudomonadati</taxon>
        <taxon>Pseudomonadota</taxon>
        <taxon>Alphaproteobacteria</taxon>
        <taxon>Rhodospirillales</taxon>
        <taxon>Azospirillaceae</taxon>
        <taxon>Azospirillum</taxon>
    </lineage>
</organism>
<evidence type="ECO:0000259" key="1">
    <source>
        <dbReference type="Pfam" id="PF05088"/>
    </source>
</evidence>
<dbReference type="GO" id="GO:0006538">
    <property type="term" value="P:L-glutamate catabolic process"/>
    <property type="evidence" value="ECO:0007669"/>
    <property type="project" value="InterPro"/>
</dbReference>